<dbReference type="AlphaFoldDB" id="R0M5U5"/>
<proteinExistence type="predicted"/>
<organism evidence="2 3">
    <name type="scientific">Nosema bombycis (strain CQ1 / CVCC 102059)</name>
    <name type="common">Microsporidian parasite</name>
    <name type="synonym">Pebrine of silkworm</name>
    <dbReference type="NCBI Taxonomy" id="578461"/>
    <lineage>
        <taxon>Eukaryota</taxon>
        <taxon>Fungi</taxon>
        <taxon>Fungi incertae sedis</taxon>
        <taxon>Microsporidia</taxon>
        <taxon>Nosematidae</taxon>
        <taxon>Nosema</taxon>
    </lineage>
</organism>
<dbReference type="Proteomes" id="UP000016927">
    <property type="component" value="Unassembled WGS sequence"/>
</dbReference>
<sequence>MQYILFFINYFFMIFDHFSLLGVYCAESSDISRIDESLKDLTIKNQNITSETTIKVEVDDSKVKMEEREDDKFILEESKRALIFFSEPLPLNSEDSKGFFINIEIKISDYLTKFDSILNSLIPNTLESWNRMNNLNKEVQTKINEITEKYKQFEMITLPKVEDFIKRKSEFYSNYNLTIITLKTKVKACRLSFENFRNKIKDIMPQLTPSVLDFMADYGCDLYMANLEKEATFLIINLTNVQLTLAKDLKEAESLIFVLSKLLTMTPEEFLADNEVENVLSSLD</sequence>
<gene>
    <name evidence="2" type="ORF">NBO_80g0012</name>
</gene>
<feature type="signal peptide" evidence="1">
    <location>
        <begin position="1"/>
        <end position="28"/>
    </location>
</feature>
<accession>R0M5U5</accession>
<keyword evidence="3" id="KW-1185">Reference proteome</keyword>
<keyword evidence="1" id="KW-0732">Signal</keyword>
<reference evidence="2 3" key="1">
    <citation type="journal article" date="2013" name="BMC Genomics">
        <title>Comparative genomics of parasitic silkworm microsporidia reveal an association between genome expansion and host adaptation.</title>
        <authorList>
            <person name="Pan G."/>
            <person name="Xu J."/>
            <person name="Li T."/>
            <person name="Xia Q."/>
            <person name="Liu S.L."/>
            <person name="Zhang G."/>
            <person name="Li S."/>
            <person name="Li C."/>
            <person name="Liu H."/>
            <person name="Yang L."/>
            <person name="Liu T."/>
            <person name="Zhang X."/>
            <person name="Wu Z."/>
            <person name="Fan W."/>
            <person name="Dang X."/>
            <person name="Xiang H."/>
            <person name="Tao M."/>
            <person name="Li Y."/>
            <person name="Hu J."/>
            <person name="Li Z."/>
            <person name="Lin L."/>
            <person name="Luo J."/>
            <person name="Geng L."/>
            <person name="Wang L."/>
            <person name="Long M."/>
            <person name="Wan Y."/>
            <person name="He N."/>
            <person name="Zhang Z."/>
            <person name="Lu C."/>
            <person name="Keeling P.J."/>
            <person name="Wang J."/>
            <person name="Xiang Z."/>
            <person name="Zhou Z."/>
        </authorList>
    </citation>
    <scope>NUCLEOTIDE SEQUENCE [LARGE SCALE GENOMIC DNA]</scope>
    <source>
        <strain evidence="3">CQ1 / CVCC 102059</strain>
    </source>
</reference>
<name>R0M5U5_NOSB1</name>
<evidence type="ECO:0000313" key="3">
    <source>
        <dbReference type="Proteomes" id="UP000016927"/>
    </source>
</evidence>
<dbReference type="HOGENOM" id="CLU_980373_0_0_1"/>
<evidence type="ECO:0000313" key="2">
    <source>
        <dbReference type="EMBL" id="EOB13349.1"/>
    </source>
</evidence>
<evidence type="ECO:0000256" key="1">
    <source>
        <dbReference type="SAM" id="SignalP"/>
    </source>
</evidence>
<protein>
    <submittedName>
        <fullName evidence="2">Uncharacterized protein</fullName>
    </submittedName>
</protein>
<dbReference type="EMBL" id="KB908988">
    <property type="protein sequence ID" value="EOB13349.1"/>
    <property type="molecule type" value="Genomic_DNA"/>
</dbReference>
<feature type="chain" id="PRO_5004355102" evidence="1">
    <location>
        <begin position="29"/>
        <end position="284"/>
    </location>
</feature>
<dbReference type="VEuPathDB" id="MicrosporidiaDB:NBO_80g0012"/>